<name>A0ABP0S1N5_9DINO</name>
<dbReference type="Proteomes" id="UP001642464">
    <property type="component" value="Unassembled WGS sequence"/>
</dbReference>
<dbReference type="InterPro" id="IPR011989">
    <property type="entry name" value="ARM-like"/>
</dbReference>
<evidence type="ECO:0000313" key="2">
    <source>
        <dbReference type="Proteomes" id="UP001642464"/>
    </source>
</evidence>
<dbReference type="Pfam" id="PF17741">
    <property type="entry name" value="DUF5578"/>
    <property type="match status" value="1"/>
</dbReference>
<dbReference type="Gene3D" id="1.25.10.10">
    <property type="entry name" value="Leucine-rich Repeat Variant"/>
    <property type="match status" value="1"/>
</dbReference>
<organism evidence="1 2">
    <name type="scientific">Durusdinium trenchii</name>
    <dbReference type="NCBI Taxonomy" id="1381693"/>
    <lineage>
        <taxon>Eukaryota</taxon>
        <taxon>Sar</taxon>
        <taxon>Alveolata</taxon>
        <taxon>Dinophyceae</taxon>
        <taxon>Suessiales</taxon>
        <taxon>Symbiodiniaceae</taxon>
        <taxon>Durusdinium</taxon>
    </lineage>
</organism>
<sequence>MEELFSKEAHLFLVRLTSWFTVTLPVLYELPLQLKVFLVFLEFREASIVRNFFESGTVVSLMRILATDCDVTEEVRCLSVLVLHRLVRHGRTHKEVLCSKGLISYLVECIVDGLKWETVKSAGSLLCELFRSNPNYQPPLAQRVSIGSLAQLVDDDYAGADWPQQLIPGLLILLEGLAPRVEGGPKGSLLSATRASWNLVDTVKIDQPRTLEGADAYCLLRRLIQRFRCDTMLWDYARQWNEPQEIRSTLRSDDVGEVMRGQMVYCACLPLEEGMDVDAWAEVEVAASRDADGVSVETCAKRLRLQTDAQLARLSGPSADYGTSRHAEAVNVLKLGLVMFLVKRSQDFCTELVNSGLTEMLLMCLLDVSRPMRQAAVLTELHHLQLLSAQAKSIVESVLGKRELLRALTAEQLRASGSREDFARARRRLRALQRQKGSAFTGVVHSADEHELQQRVIDQQMATLGIEAPTSTTAFLTEPTEEVEEDEAEVPRSGRGCYPVSRVPVGSISRGLVSRDTDEGALERGYELEHDVHDVIQEPTVLTVRPNTSGLKFGLTLRERRERERTM</sequence>
<dbReference type="EMBL" id="CAXAMM010042684">
    <property type="protein sequence ID" value="CAK9106235.1"/>
    <property type="molecule type" value="Genomic_DNA"/>
</dbReference>
<reference evidence="1 2" key="1">
    <citation type="submission" date="2024-02" db="EMBL/GenBank/DDBJ databases">
        <authorList>
            <person name="Chen Y."/>
            <person name="Shah S."/>
            <person name="Dougan E. K."/>
            <person name="Thang M."/>
            <person name="Chan C."/>
        </authorList>
    </citation>
    <scope>NUCLEOTIDE SEQUENCE [LARGE SCALE GENOMIC DNA]</scope>
</reference>
<keyword evidence="2" id="KW-1185">Reference proteome</keyword>
<comment type="caution">
    <text evidence="1">The sequence shown here is derived from an EMBL/GenBank/DDBJ whole genome shotgun (WGS) entry which is preliminary data.</text>
</comment>
<dbReference type="InterPro" id="IPR041090">
    <property type="entry name" value="DUF5578"/>
</dbReference>
<protein>
    <submittedName>
        <fullName evidence="1">Armadillo-like helical domain containing protein 1</fullName>
    </submittedName>
</protein>
<dbReference type="InterPro" id="IPR016024">
    <property type="entry name" value="ARM-type_fold"/>
</dbReference>
<evidence type="ECO:0000313" key="1">
    <source>
        <dbReference type="EMBL" id="CAK9106235.1"/>
    </source>
</evidence>
<proteinExistence type="predicted"/>
<accession>A0ABP0S1N5</accession>
<dbReference type="PANTHER" id="PTHR34258">
    <property type="entry name" value="ARMADILLO-LIKE HELICAL DOMAIN CONTAINING PROTEIN 1"/>
    <property type="match status" value="1"/>
</dbReference>
<dbReference type="SUPFAM" id="SSF48371">
    <property type="entry name" value="ARM repeat"/>
    <property type="match status" value="1"/>
</dbReference>
<gene>
    <name evidence="1" type="ORF">SCF082_LOCUS49486</name>
</gene>
<dbReference type="PANTHER" id="PTHR34258:SF1">
    <property type="entry name" value="ARMADILLO-LIKE HELICAL DOMAIN CONTAINING PROTEIN 1"/>
    <property type="match status" value="1"/>
</dbReference>